<dbReference type="AlphaFoldDB" id="A0A947D9L9"/>
<dbReference type="RefSeq" id="WP_261971560.1">
    <property type="nucleotide sequence ID" value="NZ_JAHHZF010000019.1"/>
</dbReference>
<dbReference type="Gene3D" id="1.10.760.10">
    <property type="entry name" value="Cytochrome c-like domain"/>
    <property type="match status" value="1"/>
</dbReference>
<protein>
    <submittedName>
        <fullName evidence="6">Cytochrome c</fullName>
    </submittedName>
</protein>
<feature type="domain" description="Cytochrome c" evidence="5">
    <location>
        <begin position="41"/>
        <end position="119"/>
    </location>
</feature>
<evidence type="ECO:0000313" key="6">
    <source>
        <dbReference type="EMBL" id="MBT9293063.1"/>
    </source>
</evidence>
<keyword evidence="2 4" id="KW-0479">Metal-binding</keyword>
<dbReference type="GO" id="GO:0020037">
    <property type="term" value="F:heme binding"/>
    <property type="evidence" value="ECO:0007669"/>
    <property type="project" value="InterPro"/>
</dbReference>
<comment type="caution">
    <text evidence="6">The sequence shown here is derived from an EMBL/GenBank/DDBJ whole genome shotgun (WGS) entry which is preliminary data.</text>
</comment>
<keyword evidence="1 4" id="KW-0349">Heme</keyword>
<name>A0A947D9L9_9HYPH</name>
<dbReference type="PROSITE" id="PS51007">
    <property type="entry name" value="CYTC"/>
    <property type="match status" value="1"/>
</dbReference>
<evidence type="ECO:0000259" key="5">
    <source>
        <dbReference type="PROSITE" id="PS51007"/>
    </source>
</evidence>
<evidence type="ECO:0000256" key="1">
    <source>
        <dbReference type="ARBA" id="ARBA00022617"/>
    </source>
</evidence>
<proteinExistence type="predicted"/>
<dbReference type="Proteomes" id="UP000766595">
    <property type="component" value="Unassembled WGS sequence"/>
</dbReference>
<keyword evidence="7" id="KW-1185">Reference proteome</keyword>
<dbReference type="InterPro" id="IPR036909">
    <property type="entry name" value="Cyt_c-like_dom_sf"/>
</dbReference>
<dbReference type="EMBL" id="JAHHZF010000019">
    <property type="protein sequence ID" value="MBT9293063.1"/>
    <property type="molecule type" value="Genomic_DNA"/>
</dbReference>
<accession>A0A947D9L9</accession>
<dbReference type="SUPFAM" id="SSF46626">
    <property type="entry name" value="Cytochrome c"/>
    <property type="match status" value="1"/>
</dbReference>
<reference evidence="6 7" key="1">
    <citation type="submission" date="2021-06" db="EMBL/GenBank/DDBJ databases">
        <authorList>
            <person name="Grouzdev D.S."/>
            <person name="Koziaeva V."/>
        </authorList>
    </citation>
    <scope>NUCLEOTIDE SEQUENCE [LARGE SCALE GENOMIC DNA]</scope>
    <source>
        <strain evidence="6 7">22</strain>
    </source>
</reference>
<evidence type="ECO:0000313" key="7">
    <source>
        <dbReference type="Proteomes" id="UP000766595"/>
    </source>
</evidence>
<organism evidence="6 7">
    <name type="scientific">Prosthecodimorpha staleyi</name>
    <dbReference type="NCBI Taxonomy" id="2840188"/>
    <lineage>
        <taxon>Bacteria</taxon>
        <taxon>Pseudomonadati</taxon>
        <taxon>Pseudomonadota</taxon>
        <taxon>Alphaproteobacteria</taxon>
        <taxon>Hyphomicrobiales</taxon>
        <taxon>Ancalomicrobiaceae</taxon>
        <taxon>Prosthecodimorpha</taxon>
    </lineage>
</organism>
<evidence type="ECO:0000256" key="4">
    <source>
        <dbReference type="PROSITE-ProRule" id="PRU00433"/>
    </source>
</evidence>
<evidence type="ECO:0000256" key="3">
    <source>
        <dbReference type="ARBA" id="ARBA00023004"/>
    </source>
</evidence>
<evidence type="ECO:0000256" key="2">
    <source>
        <dbReference type="ARBA" id="ARBA00022723"/>
    </source>
</evidence>
<dbReference type="GO" id="GO:0009055">
    <property type="term" value="F:electron transfer activity"/>
    <property type="evidence" value="ECO:0007669"/>
    <property type="project" value="InterPro"/>
</dbReference>
<gene>
    <name evidence="6" type="ORF">KL771_26620</name>
</gene>
<sequence length="121" mass="12384">MRTPPSPSRRSSPAAVPGAVLAIVLAVLALGPVLPRAAEPRAVRPLEDLVRQDCGSCHGLTLKGGLGPPLLPAALDGKPAEALAEVILDGIPGTPMPPWRGLLDDGEARRIAAMLKKGLAP</sequence>
<keyword evidence="3 4" id="KW-0408">Iron</keyword>
<dbReference type="Pfam" id="PF13442">
    <property type="entry name" value="Cytochrome_CBB3"/>
    <property type="match status" value="1"/>
</dbReference>
<dbReference type="GO" id="GO:0046872">
    <property type="term" value="F:metal ion binding"/>
    <property type="evidence" value="ECO:0007669"/>
    <property type="project" value="UniProtKB-KW"/>
</dbReference>
<dbReference type="InterPro" id="IPR009056">
    <property type="entry name" value="Cyt_c-like_dom"/>
</dbReference>